<dbReference type="EMBL" id="JADKGY010000006">
    <property type="protein sequence ID" value="MBK9982244.1"/>
    <property type="molecule type" value="Genomic_DNA"/>
</dbReference>
<evidence type="ECO:0000313" key="3">
    <source>
        <dbReference type="Proteomes" id="UP000808337"/>
    </source>
</evidence>
<protein>
    <submittedName>
        <fullName evidence="2">Uncharacterized protein</fullName>
    </submittedName>
</protein>
<name>A0A9D7SU89_9BACT</name>
<evidence type="ECO:0000256" key="1">
    <source>
        <dbReference type="SAM" id="MobiDB-lite"/>
    </source>
</evidence>
<gene>
    <name evidence="2" type="ORF">IPP15_07445</name>
</gene>
<dbReference type="Proteomes" id="UP000808337">
    <property type="component" value="Unassembled WGS sequence"/>
</dbReference>
<proteinExistence type="predicted"/>
<accession>A0A9D7SU89</accession>
<sequence>MDKKNKINQTFKHGPKDPPEVIPQVDPGEPFNPNEQPDINPDEQPQINPDENPFIAPPEEFPFPGESKTMY</sequence>
<evidence type="ECO:0000313" key="2">
    <source>
        <dbReference type="EMBL" id="MBK9982244.1"/>
    </source>
</evidence>
<comment type="caution">
    <text evidence="2">The sequence shown here is derived from an EMBL/GenBank/DDBJ whole genome shotgun (WGS) entry which is preliminary data.</text>
</comment>
<feature type="compositionally biased region" description="Polar residues" evidence="1">
    <location>
        <begin position="33"/>
        <end position="49"/>
    </location>
</feature>
<reference evidence="2 3" key="1">
    <citation type="submission" date="2020-10" db="EMBL/GenBank/DDBJ databases">
        <title>Connecting structure to function with the recovery of over 1000 high-quality activated sludge metagenome-assembled genomes encoding full-length rRNA genes using long-read sequencing.</title>
        <authorList>
            <person name="Singleton C.M."/>
            <person name="Petriglieri F."/>
            <person name="Kristensen J.M."/>
            <person name="Kirkegaard R.H."/>
            <person name="Michaelsen T.Y."/>
            <person name="Andersen M.H."/>
            <person name="Karst S.M."/>
            <person name="Dueholm M.S."/>
            <person name="Nielsen P.H."/>
            <person name="Albertsen M."/>
        </authorList>
    </citation>
    <scope>NUCLEOTIDE SEQUENCE [LARGE SCALE GENOMIC DNA]</scope>
    <source>
        <strain evidence="2">Ribe_18-Q3-R11-54_MAXAC.273</strain>
    </source>
</reference>
<organism evidence="2 3">
    <name type="scientific">Candidatus Opimibacter skivensis</name>
    <dbReference type="NCBI Taxonomy" id="2982028"/>
    <lineage>
        <taxon>Bacteria</taxon>
        <taxon>Pseudomonadati</taxon>
        <taxon>Bacteroidota</taxon>
        <taxon>Saprospiria</taxon>
        <taxon>Saprospirales</taxon>
        <taxon>Saprospiraceae</taxon>
        <taxon>Candidatus Opimibacter</taxon>
    </lineage>
</organism>
<dbReference type="AlphaFoldDB" id="A0A9D7SU89"/>
<feature type="region of interest" description="Disordered" evidence="1">
    <location>
        <begin position="1"/>
        <end position="71"/>
    </location>
</feature>